<dbReference type="Proteomes" id="UP000036681">
    <property type="component" value="Unplaced"/>
</dbReference>
<dbReference type="AlphaFoldDB" id="A0A0M3ITV6"/>
<proteinExistence type="predicted"/>
<evidence type="ECO:0000313" key="1">
    <source>
        <dbReference type="Proteomes" id="UP000036681"/>
    </source>
</evidence>
<organism evidence="1 2">
    <name type="scientific">Ascaris lumbricoides</name>
    <name type="common">Giant roundworm</name>
    <dbReference type="NCBI Taxonomy" id="6252"/>
    <lineage>
        <taxon>Eukaryota</taxon>
        <taxon>Metazoa</taxon>
        <taxon>Ecdysozoa</taxon>
        <taxon>Nematoda</taxon>
        <taxon>Chromadorea</taxon>
        <taxon>Rhabditida</taxon>
        <taxon>Spirurina</taxon>
        <taxon>Ascaridomorpha</taxon>
        <taxon>Ascaridoidea</taxon>
        <taxon>Ascarididae</taxon>
        <taxon>Ascaris</taxon>
    </lineage>
</organism>
<keyword evidence="1" id="KW-1185">Reference proteome</keyword>
<name>A0A0M3ITV6_ASCLU</name>
<evidence type="ECO:0000313" key="2">
    <source>
        <dbReference type="WBParaSite" id="ALUE_0002218401-mRNA-1"/>
    </source>
</evidence>
<protein>
    <submittedName>
        <fullName evidence="2">Coenzyme A transferase</fullName>
    </submittedName>
</protein>
<dbReference type="WBParaSite" id="ALUE_0002218401-mRNA-1">
    <property type="protein sequence ID" value="ALUE_0002218401-mRNA-1"/>
    <property type="gene ID" value="ALUE_0002218401"/>
</dbReference>
<reference evidence="2" key="1">
    <citation type="submission" date="2017-02" db="UniProtKB">
        <authorList>
            <consortium name="WormBaseParasite"/>
        </authorList>
    </citation>
    <scope>IDENTIFICATION</scope>
</reference>
<sequence>MDLRIYVIQALISKKNVIMVGTGLPIRHSPFWE</sequence>
<accession>A0A0M3ITV6</accession>